<sequence length="176" mass="19838">MTPRILSLTVCPISKIEFWTGLADVASRLRYLDLRLGNLSRRSNSSYLAEWLDSMPPVLELNIICIRVGVDSRMVHRPLTPGHTTTQRPPLRLATSIPSLRYIALDHDIVSSGTTALPMVENASWYRAWGPAEERQVHTIPSHVGVRVHGYLHADDMESLEKLEELFSPSEVARKD</sequence>
<evidence type="ECO:0000313" key="2">
    <source>
        <dbReference type="Proteomes" id="UP000287166"/>
    </source>
</evidence>
<organism evidence="1 2">
    <name type="scientific">Sparassis crispa</name>
    <dbReference type="NCBI Taxonomy" id="139825"/>
    <lineage>
        <taxon>Eukaryota</taxon>
        <taxon>Fungi</taxon>
        <taxon>Dikarya</taxon>
        <taxon>Basidiomycota</taxon>
        <taxon>Agaricomycotina</taxon>
        <taxon>Agaricomycetes</taxon>
        <taxon>Polyporales</taxon>
        <taxon>Sparassidaceae</taxon>
        <taxon>Sparassis</taxon>
    </lineage>
</organism>
<evidence type="ECO:0000313" key="1">
    <source>
        <dbReference type="EMBL" id="GBE89640.1"/>
    </source>
</evidence>
<dbReference type="RefSeq" id="XP_027620553.1">
    <property type="nucleotide sequence ID" value="XM_027764752.1"/>
</dbReference>
<gene>
    <name evidence="1" type="ORF">SCP_1603040</name>
</gene>
<name>A0A401H5L0_9APHY</name>
<dbReference type="InParanoid" id="A0A401H5L0"/>
<proteinExistence type="predicted"/>
<comment type="caution">
    <text evidence="1">The sequence shown here is derived from an EMBL/GenBank/DDBJ whole genome shotgun (WGS) entry which is preliminary data.</text>
</comment>
<dbReference type="OrthoDB" id="2780918at2759"/>
<reference evidence="1 2" key="1">
    <citation type="journal article" date="2018" name="Sci. Rep.">
        <title>Genome sequence of the cauliflower mushroom Sparassis crispa (Hanabiratake) and its association with beneficial usage.</title>
        <authorList>
            <person name="Kiyama R."/>
            <person name="Furutani Y."/>
            <person name="Kawaguchi K."/>
            <person name="Nakanishi T."/>
        </authorList>
    </citation>
    <scope>NUCLEOTIDE SEQUENCE [LARGE SCALE GENOMIC DNA]</scope>
</reference>
<dbReference type="GeneID" id="38786557"/>
<dbReference type="AlphaFoldDB" id="A0A401H5L0"/>
<accession>A0A401H5L0</accession>
<keyword evidence="2" id="KW-1185">Reference proteome</keyword>
<dbReference type="Proteomes" id="UP000287166">
    <property type="component" value="Unassembled WGS sequence"/>
</dbReference>
<protein>
    <submittedName>
        <fullName evidence="1">Uncharacterized protein</fullName>
    </submittedName>
</protein>
<dbReference type="EMBL" id="BFAD01000016">
    <property type="protein sequence ID" value="GBE89640.1"/>
    <property type="molecule type" value="Genomic_DNA"/>
</dbReference>